<dbReference type="SUPFAM" id="SSF56784">
    <property type="entry name" value="HAD-like"/>
    <property type="match status" value="1"/>
</dbReference>
<evidence type="ECO:0000256" key="7">
    <source>
        <dbReference type="ARBA" id="ARBA00022927"/>
    </source>
</evidence>
<evidence type="ECO:0000256" key="8">
    <source>
        <dbReference type="ARBA" id="ARBA00022946"/>
    </source>
</evidence>
<keyword evidence="9" id="KW-1133">Transmembrane helix</keyword>
<evidence type="ECO:0000256" key="9">
    <source>
        <dbReference type="ARBA" id="ARBA00022989"/>
    </source>
</evidence>
<proteinExistence type="inferred from homology"/>
<evidence type="ECO:0000313" key="17">
    <source>
        <dbReference type="EMBL" id="TEB37891.1"/>
    </source>
</evidence>
<comment type="subunit">
    <text evidence="13">Component of the TIM23 complex, at least composed of TIM23, TIM17 and TIM50. Interacts with preproteins in transit.</text>
</comment>
<evidence type="ECO:0000256" key="14">
    <source>
        <dbReference type="RuleBase" id="RU365079"/>
    </source>
</evidence>
<evidence type="ECO:0000256" key="2">
    <source>
        <dbReference type="ARBA" id="ARBA00006344"/>
    </source>
</evidence>
<reference evidence="17 18" key="1">
    <citation type="journal article" date="2019" name="Nat. Ecol. Evol.">
        <title>Megaphylogeny resolves global patterns of mushroom evolution.</title>
        <authorList>
            <person name="Varga T."/>
            <person name="Krizsan K."/>
            <person name="Foldi C."/>
            <person name="Dima B."/>
            <person name="Sanchez-Garcia M."/>
            <person name="Sanchez-Ramirez S."/>
            <person name="Szollosi G.J."/>
            <person name="Szarkandi J.G."/>
            <person name="Papp V."/>
            <person name="Albert L."/>
            <person name="Andreopoulos W."/>
            <person name="Angelini C."/>
            <person name="Antonin V."/>
            <person name="Barry K.W."/>
            <person name="Bougher N.L."/>
            <person name="Buchanan P."/>
            <person name="Buyck B."/>
            <person name="Bense V."/>
            <person name="Catcheside P."/>
            <person name="Chovatia M."/>
            <person name="Cooper J."/>
            <person name="Damon W."/>
            <person name="Desjardin D."/>
            <person name="Finy P."/>
            <person name="Geml J."/>
            <person name="Haridas S."/>
            <person name="Hughes K."/>
            <person name="Justo A."/>
            <person name="Karasinski D."/>
            <person name="Kautmanova I."/>
            <person name="Kiss B."/>
            <person name="Kocsube S."/>
            <person name="Kotiranta H."/>
            <person name="LaButti K.M."/>
            <person name="Lechner B.E."/>
            <person name="Liimatainen K."/>
            <person name="Lipzen A."/>
            <person name="Lukacs Z."/>
            <person name="Mihaltcheva S."/>
            <person name="Morgado L.N."/>
            <person name="Niskanen T."/>
            <person name="Noordeloos M.E."/>
            <person name="Ohm R.A."/>
            <person name="Ortiz-Santana B."/>
            <person name="Ovrebo C."/>
            <person name="Racz N."/>
            <person name="Riley R."/>
            <person name="Savchenko A."/>
            <person name="Shiryaev A."/>
            <person name="Soop K."/>
            <person name="Spirin V."/>
            <person name="Szebenyi C."/>
            <person name="Tomsovsky M."/>
            <person name="Tulloss R.E."/>
            <person name="Uehling J."/>
            <person name="Grigoriev I.V."/>
            <person name="Vagvolgyi C."/>
            <person name="Papp T."/>
            <person name="Martin F.M."/>
            <person name="Miettinen O."/>
            <person name="Hibbett D.S."/>
            <person name="Nagy L.G."/>
        </authorList>
    </citation>
    <scope>NUCLEOTIDE SEQUENCE [LARGE SCALE GENOMIC DNA]</scope>
    <source>
        <strain evidence="17 18">FP101781</strain>
    </source>
</reference>
<evidence type="ECO:0000256" key="15">
    <source>
        <dbReference type="SAM" id="MobiDB-lite"/>
    </source>
</evidence>
<feature type="compositionally biased region" description="Low complexity" evidence="15">
    <location>
        <begin position="343"/>
        <end position="367"/>
    </location>
</feature>
<dbReference type="STRING" id="71717.A0A4Y7TV82"/>
<evidence type="ECO:0000259" key="16">
    <source>
        <dbReference type="PROSITE" id="PS50969"/>
    </source>
</evidence>
<comment type="similarity">
    <text evidence="2 14">Belongs to the TIM50 family.</text>
</comment>
<keyword evidence="11 14" id="KW-0496">Mitochondrion</keyword>
<keyword evidence="5" id="KW-0812">Transmembrane</keyword>
<dbReference type="GO" id="GO:0005744">
    <property type="term" value="C:TIM23 mitochondrial import inner membrane translocase complex"/>
    <property type="evidence" value="ECO:0007669"/>
    <property type="project" value="UniProtKB-UniRule"/>
</dbReference>
<evidence type="ECO:0000256" key="5">
    <source>
        <dbReference type="ARBA" id="ARBA00022692"/>
    </source>
</evidence>
<keyword evidence="10 14" id="KW-0811">Translocation</keyword>
<dbReference type="InterPro" id="IPR023214">
    <property type="entry name" value="HAD_sf"/>
</dbReference>
<dbReference type="AlphaFoldDB" id="A0A4Y7TV82"/>
<keyword evidence="4 14" id="KW-0813">Transport</keyword>
<evidence type="ECO:0000256" key="12">
    <source>
        <dbReference type="ARBA" id="ARBA00023136"/>
    </source>
</evidence>
<dbReference type="OrthoDB" id="287041at2759"/>
<dbReference type="GO" id="GO:0015031">
    <property type="term" value="P:protein transport"/>
    <property type="evidence" value="ECO:0007669"/>
    <property type="project" value="UniProtKB-KW"/>
</dbReference>
<sequence>MLAIVGGGIVAHTVYLGREWEPEELVNKRLRLEDAPASRWARTAERFSDLFDYFNKPAWPELLPPPYPPPHGKPYTLVLSMDDLLITSMWDRQHGWRTAKRPGLDYFLAYISQFYEVVIFTTQPSYTAAPIIEKLDRYNFFVTHRLFREGTRSINGEIVKDLSYLNRDPSKVIVVDTVPDHVRLQPENAIVLPKWKGDPNDTGLVAIIPFLESIGIYKPPDVRPILQKYEGKDLAIEYAKKEAEAKVRQVEEWKAKHKGVTPGFMSSLLGISSSSGAVATPRGQPPPTYLEQKRREAQQQYQDEQKYIRDNREQLEKLLEADLQAQQAAIPNNLWEAIDQFSGKPKAPPANGAASTSSTTPSTPSSTPCCIDDPLQLYSFILLTSNASLPYSIFD</sequence>
<evidence type="ECO:0000256" key="11">
    <source>
        <dbReference type="ARBA" id="ARBA00023128"/>
    </source>
</evidence>
<keyword evidence="12" id="KW-0472">Membrane</keyword>
<name>A0A4Y7TV82_COPMI</name>
<comment type="function">
    <text evidence="14">Essential component of the TIM23 complex, a complex that mediates the translocation of transit peptide-containing proteins across the mitochondrial inner membrane.</text>
</comment>
<evidence type="ECO:0000256" key="10">
    <source>
        <dbReference type="ARBA" id="ARBA00023010"/>
    </source>
</evidence>
<evidence type="ECO:0000256" key="6">
    <source>
        <dbReference type="ARBA" id="ARBA00022792"/>
    </source>
</evidence>
<dbReference type="Proteomes" id="UP000298030">
    <property type="component" value="Unassembled WGS sequence"/>
</dbReference>
<keyword evidence="7 14" id="KW-0653">Protein transport</keyword>
<keyword evidence="8 14" id="KW-0809">Transit peptide</keyword>
<dbReference type="EMBL" id="QPFP01000003">
    <property type="protein sequence ID" value="TEB37891.1"/>
    <property type="molecule type" value="Genomic_DNA"/>
</dbReference>
<dbReference type="SMART" id="SM00577">
    <property type="entry name" value="CPDc"/>
    <property type="match status" value="1"/>
</dbReference>
<dbReference type="PANTHER" id="PTHR12210">
    <property type="entry name" value="DULLARD PROTEIN PHOSPHATASE"/>
    <property type="match status" value="1"/>
</dbReference>
<keyword evidence="6" id="KW-0999">Mitochondrion inner membrane</keyword>
<evidence type="ECO:0000256" key="1">
    <source>
        <dbReference type="ARBA" id="ARBA00004434"/>
    </source>
</evidence>
<feature type="compositionally biased region" description="Basic and acidic residues" evidence="15">
    <location>
        <begin position="291"/>
        <end position="303"/>
    </location>
</feature>
<dbReference type="InterPro" id="IPR036412">
    <property type="entry name" value="HAD-like_sf"/>
</dbReference>
<gene>
    <name evidence="17" type="ORF">FA13DRAFT_1785766</name>
</gene>
<accession>A0A4Y7TV82</accession>
<comment type="caution">
    <text evidence="17">The sequence shown here is derived from an EMBL/GenBank/DDBJ whole genome shotgun (WGS) entry which is preliminary data.</text>
</comment>
<keyword evidence="18" id="KW-1185">Reference proteome</keyword>
<dbReference type="Gene3D" id="3.40.50.1000">
    <property type="entry name" value="HAD superfamily/HAD-like"/>
    <property type="match status" value="1"/>
</dbReference>
<dbReference type="PROSITE" id="PS50969">
    <property type="entry name" value="FCP1"/>
    <property type="match status" value="1"/>
</dbReference>
<feature type="region of interest" description="Disordered" evidence="15">
    <location>
        <begin position="340"/>
        <end position="367"/>
    </location>
</feature>
<evidence type="ECO:0000256" key="4">
    <source>
        <dbReference type="ARBA" id="ARBA00022448"/>
    </source>
</evidence>
<feature type="region of interest" description="Disordered" evidence="15">
    <location>
        <begin position="275"/>
        <end position="303"/>
    </location>
</feature>
<evidence type="ECO:0000313" key="18">
    <source>
        <dbReference type="Proteomes" id="UP000298030"/>
    </source>
</evidence>
<organism evidence="17 18">
    <name type="scientific">Coprinellus micaceus</name>
    <name type="common">Glistening ink-cap mushroom</name>
    <name type="synonym">Coprinus micaceus</name>
    <dbReference type="NCBI Taxonomy" id="71717"/>
    <lineage>
        <taxon>Eukaryota</taxon>
        <taxon>Fungi</taxon>
        <taxon>Dikarya</taxon>
        <taxon>Basidiomycota</taxon>
        <taxon>Agaricomycotina</taxon>
        <taxon>Agaricomycetes</taxon>
        <taxon>Agaricomycetidae</taxon>
        <taxon>Agaricales</taxon>
        <taxon>Agaricineae</taxon>
        <taxon>Psathyrellaceae</taxon>
        <taxon>Coprinellus</taxon>
    </lineage>
</organism>
<dbReference type="Pfam" id="PF03031">
    <property type="entry name" value="NIF"/>
    <property type="match status" value="1"/>
</dbReference>
<dbReference type="InterPro" id="IPR050365">
    <property type="entry name" value="TIM50"/>
</dbReference>
<evidence type="ECO:0000256" key="3">
    <source>
        <dbReference type="ARBA" id="ARBA00020799"/>
    </source>
</evidence>
<dbReference type="InterPro" id="IPR004274">
    <property type="entry name" value="FCP1_dom"/>
</dbReference>
<feature type="domain" description="FCP1 homology" evidence="16">
    <location>
        <begin position="70"/>
        <end position="214"/>
    </location>
</feature>
<protein>
    <recommendedName>
        <fullName evidence="3 14">Mitochondrial import inner membrane translocase subunit TIM50</fullName>
    </recommendedName>
</protein>
<dbReference type="CDD" id="cd07521">
    <property type="entry name" value="HAD_FCP1-like"/>
    <property type="match status" value="1"/>
</dbReference>
<comment type="subcellular location">
    <subcellularLocation>
        <location evidence="1 14">Mitochondrion inner membrane</location>
        <topology evidence="1 14">Single-pass membrane protein</topology>
    </subcellularLocation>
</comment>
<dbReference type="FunFam" id="3.40.50.1000:FF:000019">
    <property type="entry name" value="Mitochondrial import inner membrane translocase subunit TIM50"/>
    <property type="match status" value="1"/>
</dbReference>
<evidence type="ECO:0000256" key="13">
    <source>
        <dbReference type="ARBA" id="ARBA00065975"/>
    </source>
</evidence>